<reference evidence="7" key="2">
    <citation type="submission" date="2020-05" db="UniProtKB">
        <authorList>
            <consortium name="EnsemblMetazoa"/>
        </authorList>
    </citation>
    <scope>IDENTIFICATION</scope>
    <source>
        <strain evidence="7">IAEA</strain>
    </source>
</reference>
<evidence type="ECO:0000256" key="1">
    <source>
        <dbReference type="ARBA" id="ARBA00004651"/>
    </source>
</evidence>
<feature type="transmembrane region" description="Helical" evidence="6">
    <location>
        <begin position="270"/>
        <end position="293"/>
    </location>
</feature>
<dbReference type="GO" id="GO:0007165">
    <property type="term" value="P:signal transduction"/>
    <property type="evidence" value="ECO:0007669"/>
    <property type="project" value="UniProtKB-KW"/>
</dbReference>
<keyword evidence="6" id="KW-0675">Receptor</keyword>
<evidence type="ECO:0000256" key="5">
    <source>
        <dbReference type="ARBA" id="ARBA00023136"/>
    </source>
</evidence>
<name>A0A1B0BRK1_9MUSC</name>
<comment type="subcellular location">
    <subcellularLocation>
        <location evidence="1 6">Cell membrane</location>
        <topology evidence="1 6">Multi-pass membrane protein</topology>
    </subcellularLocation>
</comment>
<evidence type="ECO:0000256" key="2">
    <source>
        <dbReference type="ARBA" id="ARBA00022475"/>
    </source>
</evidence>
<keyword evidence="8" id="KW-1185">Reference proteome</keyword>
<feature type="transmembrane region" description="Helical" evidence="6">
    <location>
        <begin position="137"/>
        <end position="153"/>
    </location>
</feature>
<reference evidence="8" key="1">
    <citation type="submission" date="2015-01" db="EMBL/GenBank/DDBJ databases">
        <authorList>
            <person name="Aksoy S."/>
            <person name="Warren W."/>
            <person name="Wilson R.K."/>
        </authorList>
    </citation>
    <scope>NUCLEOTIDE SEQUENCE [LARGE SCALE GENOMIC DNA]</scope>
    <source>
        <strain evidence="8">IAEA</strain>
    </source>
</reference>
<feature type="transmembrane region" description="Helical" evidence="6">
    <location>
        <begin position="71"/>
        <end position="91"/>
    </location>
</feature>
<comment type="function">
    <text evidence="6">Gustatory receptor which mediates acceptance or avoidance behavior, depending on its substrates.</text>
</comment>
<sequence length="415" mass="48160">MVNVVRIYYNLNRAVGLFNLHYDQKNGEFISYHKPTILYCALVGTAILALLPFIMIVFIKTAYYCEPIKSIRINTSLLIITDHASIVVILLTSWWKRQAICCWCNAFSKMLAHFGVSDAYEYYDIVQRTRKQLLQKLGLSSFTIVLLYIYLYGTGNGNFCPKTNDISYVLKSLFCGLTELIVVLIDYNLFLGLTLMHMILQILLKKLKEISHDIQLMKRMQEVRYEMKECRKTFNPHMWLKQLQGDVDAIAMEVAELKKMIYELVRILQMPYLCILLNAFQSLIAIIFHILRFTQQRDLDIITVIFYLIVLSANITNLMKSFQVCEYLCEDFKIFNEKAYALILSDNLRQAVNDNHADNSLILSLEILLLYLKQPFQLTLCGMFELNNNTGLSMLKSAGLNLLYLIQIVLSKNEM</sequence>
<comment type="caution">
    <text evidence="6">Lacks conserved residue(s) required for the propagation of feature annotation.</text>
</comment>
<keyword evidence="6" id="KW-0807">Transducer</keyword>
<dbReference type="GO" id="GO:0050909">
    <property type="term" value="P:sensory perception of taste"/>
    <property type="evidence" value="ECO:0007669"/>
    <property type="project" value="InterPro"/>
</dbReference>
<dbReference type="VEuPathDB" id="VectorBase:GPPI038331"/>
<keyword evidence="3 6" id="KW-0812">Transmembrane</keyword>
<comment type="similarity">
    <text evidence="6">Belongs to the insect chemoreceptor superfamily. Gustatory receptor (GR) family.</text>
</comment>
<feature type="transmembrane region" description="Helical" evidence="6">
    <location>
        <begin position="299"/>
        <end position="318"/>
    </location>
</feature>
<dbReference type="InterPro" id="IPR013604">
    <property type="entry name" value="7TM_chemorcpt"/>
</dbReference>
<proteinExistence type="inferred from homology"/>
<keyword evidence="5 6" id="KW-0472">Membrane</keyword>
<feature type="transmembrane region" description="Helical" evidence="6">
    <location>
        <begin position="180"/>
        <end position="204"/>
    </location>
</feature>
<evidence type="ECO:0000313" key="8">
    <source>
        <dbReference type="Proteomes" id="UP000092460"/>
    </source>
</evidence>
<dbReference type="Pfam" id="PF08395">
    <property type="entry name" value="7tm_7"/>
    <property type="match status" value="1"/>
</dbReference>
<dbReference type="EnsemblMetazoa" id="GPPI038331-RA">
    <property type="protein sequence ID" value="GPPI038331-PA"/>
    <property type="gene ID" value="GPPI038331"/>
</dbReference>
<dbReference type="EMBL" id="JXJN01019129">
    <property type="status" value="NOT_ANNOTATED_CDS"/>
    <property type="molecule type" value="Genomic_DNA"/>
</dbReference>
<feature type="transmembrane region" description="Helical" evidence="6">
    <location>
        <begin position="37"/>
        <end position="59"/>
    </location>
</feature>
<keyword evidence="4 6" id="KW-1133">Transmembrane helix</keyword>
<evidence type="ECO:0000256" key="3">
    <source>
        <dbReference type="ARBA" id="ARBA00022692"/>
    </source>
</evidence>
<protein>
    <recommendedName>
        <fullName evidence="6">Gustatory receptor</fullName>
    </recommendedName>
</protein>
<dbReference type="GO" id="GO:0005886">
    <property type="term" value="C:plasma membrane"/>
    <property type="evidence" value="ECO:0007669"/>
    <property type="project" value="UniProtKB-SubCell"/>
</dbReference>
<organism evidence="7 8">
    <name type="scientific">Glossina palpalis gambiensis</name>
    <dbReference type="NCBI Taxonomy" id="67801"/>
    <lineage>
        <taxon>Eukaryota</taxon>
        <taxon>Metazoa</taxon>
        <taxon>Ecdysozoa</taxon>
        <taxon>Arthropoda</taxon>
        <taxon>Hexapoda</taxon>
        <taxon>Insecta</taxon>
        <taxon>Pterygota</taxon>
        <taxon>Neoptera</taxon>
        <taxon>Endopterygota</taxon>
        <taxon>Diptera</taxon>
        <taxon>Brachycera</taxon>
        <taxon>Muscomorpha</taxon>
        <taxon>Hippoboscoidea</taxon>
        <taxon>Glossinidae</taxon>
        <taxon>Glossina</taxon>
    </lineage>
</organism>
<evidence type="ECO:0000256" key="4">
    <source>
        <dbReference type="ARBA" id="ARBA00022989"/>
    </source>
</evidence>
<keyword evidence="2 6" id="KW-1003">Cell membrane</keyword>
<dbReference type="AlphaFoldDB" id="A0A1B0BRK1"/>
<accession>A0A1B0BRK1</accession>
<evidence type="ECO:0000256" key="6">
    <source>
        <dbReference type="RuleBase" id="RU363108"/>
    </source>
</evidence>
<evidence type="ECO:0000313" key="7">
    <source>
        <dbReference type="EnsemblMetazoa" id="GPPI038331-PA"/>
    </source>
</evidence>
<dbReference type="Proteomes" id="UP000092460">
    <property type="component" value="Unassembled WGS sequence"/>
</dbReference>